<keyword evidence="5" id="KW-0539">Nucleus</keyword>
<protein>
    <recommendedName>
        <fullName evidence="4">Ribosome biogenesis protein SLX9</fullName>
    </recommendedName>
</protein>
<organism evidence="8 9">
    <name type="scientific">Myxozyma melibiosi</name>
    <dbReference type="NCBI Taxonomy" id="54550"/>
    <lineage>
        <taxon>Eukaryota</taxon>
        <taxon>Fungi</taxon>
        <taxon>Dikarya</taxon>
        <taxon>Ascomycota</taxon>
        <taxon>Saccharomycotina</taxon>
        <taxon>Lipomycetes</taxon>
        <taxon>Lipomycetales</taxon>
        <taxon>Lipomycetaceae</taxon>
        <taxon>Myxozyma</taxon>
    </lineage>
</organism>
<feature type="region of interest" description="Disordered" evidence="7">
    <location>
        <begin position="1"/>
        <end position="25"/>
    </location>
</feature>
<dbReference type="Pfam" id="PF15341">
    <property type="entry name" value="SLX9"/>
    <property type="match status" value="1"/>
</dbReference>
<evidence type="ECO:0000256" key="4">
    <source>
        <dbReference type="ARBA" id="ARBA00021321"/>
    </source>
</evidence>
<evidence type="ECO:0000256" key="7">
    <source>
        <dbReference type="SAM" id="MobiDB-lite"/>
    </source>
</evidence>
<feature type="compositionally biased region" description="Polar residues" evidence="7">
    <location>
        <begin position="58"/>
        <end position="71"/>
    </location>
</feature>
<evidence type="ECO:0000313" key="9">
    <source>
        <dbReference type="Proteomes" id="UP001498771"/>
    </source>
</evidence>
<evidence type="ECO:0000256" key="3">
    <source>
        <dbReference type="ARBA" id="ARBA00011523"/>
    </source>
</evidence>
<accession>A0ABR1FD30</accession>
<evidence type="ECO:0000256" key="5">
    <source>
        <dbReference type="ARBA" id="ARBA00023242"/>
    </source>
</evidence>
<dbReference type="GeneID" id="90039436"/>
<comment type="similarity">
    <text evidence="2">Belongs to the SLX9 family.</text>
</comment>
<evidence type="ECO:0000256" key="6">
    <source>
        <dbReference type="ARBA" id="ARBA00025083"/>
    </source>
</evidence>
<dbReference type="RefSeq" id="XP_064770784.1">
    <property type="nucleotide sequence ID" value="XM_064913924.1"/>
</dbReference>
<feature type="region of interest" description="Disordered" evidence="7">
    <location>
        <begin position="58"/>
        <end position="92"/>
    </location>
</feature>
<gene>
    <name evidence="8" type="ORF">BZA70DRAFT_287091</name>
</gene>
<sequence>MTIAQMDFSNSANSHKISDMAPRRKSPAEILAARQALRAHTNALKLEAAQATISQAARTAATSKSLSTRTAAASGGRISKKPTKKSATAEKRGSFLRKIQTGASGKAPVLAAASSRRRVVMPKVKTSMESIVAESLKPAEAPVKNSLDGVVTLSKSARKRKNRAVKEKLAGNDLTELMDALPETEQDDGDDAMDEDMEDGGAVAGKGNAADVYLDAKHDRPVSLKAGEKVVKQEIDRFGKVMTEATFRENPFAALRGFIQQRI</sequence>
<dbReference type="Proteomes" id="UP001498771">
    <property type="component" value="Unassembled WGS sequence"/>
</dbReference>
<comment type="caution">
    <text evidence="8">The sequence shown here is derived from an EMBL/GenBank/DDBJ whole genome shotgun (WGS) entry which is preliminary data.</text>
</comment>
<feature type="compositionally biased region" description="Acidic residues" evidence="7">
    <location>
        <begin position="184"/>
        <end position="199"/>
    </location>
</feature>
<keyword evidence="9" id="KW-1185">Reference proteome</keyword>
<dbReference type="EMBL" id="JBBJBU010000001">
    <property type="protein sequence ID" value="KAK7207751.1"/>
    <property type="molecule type" value="Genomic_DNA"/>
</dbReference>
<comment type="subcellular location">
    <subcellularLocation>
        <location evidence="1">Nucleus</location>
        <location evidence="1">Nucleolus</location>
    </subcellularLocation>
</comment>
<dbReference type="InterPro" id="IPR028160">
    <property type="entry name" value="Slx9-like"/>
</dbReference>
<comment type="function">
    <text evidence="6">Involved in ribosome biogenesis. Required for normal pre-rRNA processing in internal transcribed spacer 1 (ITS1). May be involved in the movements of the replication forks.</text>
</comment>
<comment type="subunit">
    <text evidence="3">Interacts with the 35S, 23S and 20S pre-rRNAs and with the U3 snoRNA.</text>
</comment>
<name>A0ABR1FD30_9ASCO</name>
<feature type="region of interest" description="Disordered" evidence="7">
    <location>
        <begin position="184"/>
        <end position="204"/>
    </location>
</feature>
<evidence type="ECO:0000313" key="8">
    <source>
        <dbReference type="EMBL" id="KAK7207751.1"/>
    </source>
</evidence>
<evidence type="ECO:0000256" key="1">
    <source>
        <dbReference type="ARBA" id="ARBA00004604"/>
    </source>
</evidence>
<evidence type="ECO:0000256" key="2">
    <source>
        <dbReference type="ARBA" id="ARBA00011022"/>
    </source>
</evidence>
<proteinExistence type="inferred from homology"/>
<reference evidence="8 9" key="1">
    <citation type="submission" date="2024-03" db="EMBL/GenBank/DDBJ databases">
        <title>Genome-scale model development and genomic sequencing of the oleaginous clade Lipomyces.</title>
        <authorList>
            <consortium name="Lawrence Berkeley National Laboratory"/>
            <person name="Czajka J.J."/>
            <person name="Han Y."/>
            <person name="Kim J."/>
            <person name="Mondo S.J."/>
            <person name="Hofstad B.A."/>
            <person name="Robles A."/>
            <person name="Haridas S."/>
            <person name="Riley R."/>
            <person name="LaButti K."/>
            <person name="Pangilinan J."/>
            <person name="Andreopoulos W."/>
            <person name="Lipzen A."/>
            <person name="Yan J."/>
            <person name="Wang M."/>
            <person name="Ng V."/>
            <person name="Grigoriev I.V."/>
            <person name="Spatafora J.W."/>
            <person name="Magnuson J.K."/>
            <person name="Baker S.E."/>
            <person name="Pomraning K.R."/>
        </authorList>
    </citation>
    <scope>NUCLEOTIDE SEQUENCE [LARGE SCALE GENOMIC DNA]</scope>
    <source>
        <strain evidence="8 9">Phaff 52-87</strain>
    </source>
</reference>